<comment type="similarity">
    <text evidence="2">Belongs to the DIPK family.</text>
</comment>
<sequence length="350" mass="40582">MHLSPGHLKVVLILALLQELQVKPQRNVFQELFESDLQLCPACFSGHREQCEQIFQKILEPSDWSRLIKAVSQFFDRRAIYFLELKEEHQGTQLVAKRKNIDQRKLNTKHLENEFLELKERPGGFHLCRTSGKKPRYVSYLEERGHASASVWFYMMHYVGPLLMQELYFLDFPVPRTFASCGLTHFQSYAGRTLIHYVEADEDLRMQLACQLLQLSLKLTFGFSDFRIFLTDFTADNLAYDETSRKVILIDLDSLVLVDAESTSGQVEKYEPLPGEGFTFDVSAFCSGQQLDANVYQACLLIRDVLLKDLDNKRLQLLLEQCVTCQDDLCDMRFQKAYDLIKLLDSYNLS</sequence>
<evidence type="ECO:0000256" key="1">
    <source>
        <dbReference type="ARBA" id="ARBA00004613"/>
    </source>
</evidence>
<evidence type="ECO:0000313" key="7">
    <source>
        <dbReference type="RefSeq" id="XP_016975179.1"/>
    </source>
</evidence>
<organism evidence="7">
    <name type="scientific">Drosophila rhopaloa</name>
    <name type="common">Fruit fly</name>
    <dbReference type="NCBI Taxonomy" id="1041015"/>
    <lineage>
        <taxon>Eukaryota</taxon>
        <taxon>Metazoa</taxon>
        <taxon>Ecdysozoa</taxon>
        <taxon>Arthropoda</taxon>
        <taxon>Hexapoda</taxon>
        <taxon>Insecta</taxon>
        <taxon>Pterygota</taxon>
        <taxon>Neoptera</taxon>
        <taxon>Endopterygota</taxon>
        <taxon>Diptera</taxon>
        <taxon>Brachycera</taxon>
        <taxon>Muscomorpha</taxon>
        <taxon>Ephydroidea</taxon>
        <taxon>Drosophilidae</taxon>
        <taxon>Drosophila</taxon>
        <taxon>Sophophora</taxon>
    </lineage>
</organism>
<name>A0A6P4EF77_DRORH</name>
<dbReference type="InterPro" id="IPR022049">
    <property type="entry name" value="FAM69_kinase_dom"/>
</dbReference>
<dbReference type="PANTHER" id="PTHR32073:SF7">
    <property type="entry name" value="GH11358P"/>
    <property type="match status" value="1"/>
</dbReference>
<dbReference type="OrthoDB" id="10035316at2759"/>
<keyword evidence="3" id="KW-0964">Secreted</keyword>
<dbReference type="Pfam" id="PF12260">
    <property type="entry name" value="PIP49_C"/>
    <property type="match status" value="1"/>
</dbReference>
<dbReference type="PANTHER" id="PTHR32073">
    <property type="entry name" value="GH11358P"/>
    <property type="match status" value="1"/>
</dbReference>
<accession>A0A6P4EF77</accession>
<proteinExistence type="inferred from homology"/>
<reference evidence="7" key="1">
    <citation type="submission" date="2025-08" db="UniProtKB">
        <authorList>
            <consortium name="RefSeq"/>
        </authorList>
    </citation>
    <scope>IDENTIFICATION</scope>
</reference>
<evidence type="ECO:0000256" key="4">
    <source>
        <dbReference type="ARBA" id="ARBA00022729"/>
    </source>
</evidence>
<dbReference type="AlphaFoldDB" id="A0A6P4EF77"/>
<dbReference type="GO" id="GO:0005576">
    <property type="term" value="C:extracellular region"/>
    <property type="evidence" value="ECO:0007669"/>
    <property type="project" value="UniProtKB-SubCell"/>
</dbReference>
<dbReference type="RefSeq" id="XP_016975179.1">
    <property type="nucleotide sequence ID" value="XM_017119690.1"/>
</dbReference>
<dbReference type="RefSeq" id="XP_016975179.2">
    <property type="nucleotide sequence ID" value="XM_017119690.2"/>
</dbReference>
<evidence type="ECO:0000259" key="6">
    <source>
        <dbReference type="Pfam" id="PF12260"/>
    </source>
</evidence>
<evidence type="ECO:0000256" key="2">
    <source>
        <dbReference type="ARBA" id="ARBA00006338"/>
    </source>
</evidence>
<dbReference type="InterPro" id="IPR020519">
    <property type="entry name" value="DIPK2A/B"/>
</dbReference>
<dbReference type="GeneID" id="108041698"/>
<feature type="domain" description="FAM69 protein-kinase" evidence="6">
    <location>
        <begin position="161"/>
        <end position="323"/>
    </location>
</feature>
<feature type="chain" id="PRO_5028266636" evidence="5">
    <location>
        <begin position="23"/>
        <end position="350"/>
    </location>
</feature>
<keyword evidence="4 5" id="KW-0732">Signal</keyword>
<comment type="subcellular location">
    <subcellularLocation>
        <location evidence="1">Secreted</location>
    </subcellularLocation>
</comment>
<feature type="signal peptide" evidence="5">
    <location>
        <begin position="1"/>
        <end position="22"/>
    </location>
</feature>
<evidence type="ECO:0000256" key="3">
    <source>
        <dbReference type="ARBA" id="ARBA00022525"/>
    </source>
</evidence>
<evidence type="ECO:0000256" key="5">
    <source>
        <dbReference type="SAM" id="SignalP"/>
    </source>
</evidence>
<protein>
    <submittedName>
        <fullName evidence="7">Uncharacterized protein LOC108041698</fullName>
    </submittedName>
</protein>
<gene>
    <name evidence="7" type="primary">LOC108041698</name>
</gene>